<dbReference type="Pfam" id="PF00211">
    <property type="entry name" value="Guanylate_cyc"/>
    <property type="match status" value="2"/>
</dbReference>
<dbReference type="PANTHER" id="PTHR43081">
    <property type="entry name" value="ADENYLATE CYCLASE, TERMINAL-DIFFERENTIATION SPECIFIC-RELATED"/>
    <property type="match status" value="1"/>
</dbReference>
<feature type="transmembrane region" description="Helical" evidence="1">
    <location>
        <begin position="12"/>
        <end position="33"/>
    </location>
</feature>
<name>A0ABS5QMX7_9BACT</name>
<dbReference type="InterPro" id="IPR050697">
    <property type="entry name" value="Adenylyl/Guanylyl_Cyclase_3/4"/>
</dbReference>
<dbReference type="RefSeq" id="WP_213348749.1">
    <property type="nucleotide sequence ID" value="NZ_JAEDAM010000018.1"/>
</dbReference>
<dbReference type="Pfam" id="PF05226">
    <property type="entry name" value="CHASE2"/>
    <property type="match status" value="1"/>
</dbReference>
<protein>
    <submittedName>
        <fullName evidence="3">Adenylate cyclase, class 3</fullName>
    </submittedName>
</protein>
<evidence type="ECO:0000256" key="1">
    <source>
        <dbReference type="SAM" id="Phobius"/>
    </source>
</evidence>
<feature type="transmembrane region" description="Helical" evidence="1">
    <location>
        <begin position="340"/>
        <end position="360"/>
    </location>
</feature>
<keyword evidence="1" id="KW-1133">Transmembrane helix</keyword>
<dbReference type="PROSITE" id="PS50125">
    <property type="entry name" value="GUANYLATE_CYCLASE_2"/>
    <property type="match status" value="2"/>
</dbReference>
<proteinExistence type="predicted"/>
<dbReference type="InterPro" id="IPR007890">
    <property type="entry name" value="CHASE2"/>
</dbReference>
<reference evidence="3 4" key="1">
    <citation type="journal article" date="2021" name="Nat. Commun.">
        <title>Reductive evolution and unique predatory mode in the CPR bacterium Vampirococcus lugosii.</title>
        <authorList>
            <person name="Moreira D."/>
            <person name="Zivanovic Y."/>
            <person name="Lopez-Archilla A.I."/>
            <person name="Iniesto M."/>
            <person name="Lopez-Garcia P."/>
        </authorList>
    </citation>
    <scope>NUCLEOTIDE SEQUENCE [LARGE SCALE GENOMIC DNA]</scope>
    <source>
        <strain evidence="3">Chiprana</strain>
    </source>
</reference>
<dbReference type="SMART" id="SM00044">
    <property type="entry name" value="CYCc"/>
    <property type="match status" value="2"/>
</dbReference>
<accession>A0ABS5QMX7</accession>
<feature type="transmembrane region" description="Helical" evidence="1">
    <location>
        <begin position="367"/>
        <end position="391"/>
    </location>
</feature>
<dbReference type="CDD" id="cd07302">
    <property type="entry name" value="CHD"/>
    <property type="match status" value="2"/>
</dbReference>
<dbReference type="Proteomes" id="UP000680365">
    <property type="component" value="Unassembled WGS sequence"/>
</dbReference>
<dbReference type="InterPro" id="IPR029787">
    <property type="entry name" value="Nucleotide_cyclase"/>
</dbReference>
<evidence type="ECO:0000313" key="3">
    <source>
        <dbReference type="EMBL" id="MBS8121834.1"/>
    </source>
</evidence>
<dbReference type="Gene3D" id="3.30.70.1230">
    <property type="entry name" value="Nucleotide cyclase"/>
    <property type="match status" value="2"/>
</dbReference>
<keyword evidence="4" id="KW-1185">Reference proteome</keyword>
<feature type="transmembrane region" description="Helical" evidence="1">
    <location>
        <begin position="397"/>
        <end position="421"/>
    </location>
</feature>
<dbReference type="SUPFAM" id="SSF55073">
    <property type="entry name" value="Nucleotide cyclase"/>
    <property type="match status" value="2"/>
</dbReference>
<sequence>MFNLKKINRKYGFYISQIFIFIFSIFFIGRAFLDTININIYSGLISIRNTVISDINNSFFENKNKITIVGIDQEFFNKENISFQGLHRGYYAKAIENILYYEPYVLGVDVLFEKKYKFSGEDERSKMLTEIYSSYDEELIENLSDKIILGATYNDSSGEFVKPDDSLLSNGADIGHVHSKIFKSYDLGIYSRKFEKNNDSYLDSFPAKIYQNYEYNKLNSILSQGEAVKNEIKSTNDFYSIGNINIPKVNMKGEDFLFTPIYELNHNNFNYLSLYDVYHNKENLSEYFKDKIVIIGAVDPALQDIKPSIIGQIAGVVFHSNQILSFLNKDFIYIFNSKEIQIIVFFILLINTLIFFVFKFNGSQKFIFFLMISEIILFFILTIIFSILGFYNNGFSIFLPLGSIYFVIFIQLSFTSMYYITEINFIKNNFKKLFGLYVGKNVSESGDGYSKVGEKKVKKSKISMYFSDIEGFTNISEKLNPEQNMAFLNIYLEKMSENISINKGFIDKYIGDAVMAFWENDDKSYLAVKSAVLNIISIKEINALVKEQINVDINLNTRIGLHYGEAVIGDLGSDKYKLNYTIIGDNVNLAARLESINKFYGTNICASGELIDNIKNKSDFIYRKLDIIQVKGKEKSVIFIQLSFTSMYYITEINFIKNNFKKLFGLYVGKNVSESGDGYSKVGEKKVKKSKISMYFSDIEGFTNISEKLNPEQNMAFLNIYLEKMSENISINKGFIDKYIGDAVMAFWENDDKSYLAVKSAVLNIISIKEINALVKEQINVDINLNTRIGLHYGEAVIGDLGSDKYKLNYTIIGDNVNLAARLESINKFYGTNICASGELIDNIKNKSDFIYRKLDIIQVKGKEKSVILYEIFPKFNSLISSTEKEELNNFIFYFETGLELYIKGDFDNALSNFKNAKQIKNDKSCEIFIERCEILLKNTPDNWNGVWKHTSK</sequence>
<evidence type="ECO:0000313" key="4">
    <source>
        <dbReference type="Proteomes" id="UP000680365"/>
    </source>
</evidence>
<dbReference type="PANTHER" id="PTHR43081:SF1">
    <property type="entry name" value="ADENYLATE CYCLASE, TERMINAL-DIFFERENTIATION SPECIFIC"/>
    <property type="match status" value="1"/>
</dbReference>
<feature type="domain" description="Guanylate cyclase" evidence="2">
    <location>
        <begin position="693"/>
        <end position="824"/>
    </location>
</feature>
<organism evidence="3 4">
    <name type="scientific">Candidatus Vampirococcus lugosii</name>
    <dbReference type="NCBI Taxonomy" id="2789015"/>
    <lineage>
        <taxon>Bacteria</taxon>
        <taxon>Candidatus Absconditibacteriota</taxon>
        <taxon>Vampirococcus</taxon>
    </lineage>
</organism>
<evidence type="ECO:0000259" key="2">
    <source>
        <dbReference type="PROSITE" id="PS50125"/>
    </source>
</evidence>
<dbReference type="SMART" id="SM01080">
    <property type="entry name" value="CHASE2"/>
    <property type="match status" value="1"/>
</dbReference>
<dbReference type="EMBL" id="JAEDAM010000018">
    <property type="protein sequence ID" value="MBS8121834.1"/>
    <property type="molecule type" value="Genomic_DNA"/>
</dbReference>
<dbReference type="InterPro" id="IPR001054">
    <property type="entry name" value="A/G_cyclase"/>
</dbReference>
<gene>
    <name evidence="3" type="ORF">VAMP_30n160</name>
</gene>
<comment type="caution">
    <text evidence="3">The sequence shown here is derived from an EMBL/GenBank/DDBJ whole genome shotgun (WGS) entry which is preliminary data.</text>
</comment>
<keyword evidence="1" id="KW-0812">Transmembrane</keyword>
<keyword evidence="1" id="KW-0472">Membrane</keyword>
<feature type="domain" description="Guanylate cyclase" evidence="2">
    <location>
        <begin position="463"/>
        <end position="594"/>
    </location>
</feature>